<evidence type="ECO:0000256" key="1">
    <source>
        <dbReference type="SAM" id="MobiDB-lite"/>
    </source>
</evidence>
<sequence>MRLDDAIGLVGRAGTDDELFGRVDPRRRYRQLAGLLHPDRTTGADAARRDAATAAFITLTDRWRSRGAGTVGGYALRVPAHVGDLADLYDVGADRLLKLPRDPANNDLMRRERDALRRIERDGDPRYLPYLPRLVDSFRHRADGGADGPAAGGPVPGGPAAGGGDRAGAERQVNVLATAPGLHSLAEVMRRHPDGLDPRDAAWMWRRLLVALGLAHRAGVVHGAVLPDHVLIEPDDHGLVLVDWCYAAVHPDGTVPALVPAYAHWYPPEVPQRRPVGPGTDLAMAARCMTALMADRAPRALWAFATGCSAARLAARPDDAWRLLGELDDLLERLYGPRTFRPFHL</sequence>
<organism evidence="3 4">
    <name type="scientific">Micromonospora zhanjiangensis</name>
    <dbReference type="NCBI Taxonomy" id="1522057"/>
    <lineage>
        <taxon>Bacteria</taxon>
        <taxon>Bacillati</taxon>
        <taxon>Actinomycetota</taxon>
        <taxon>Actinomycetes</taxon>
        <taxon>Micromonosporales</taxon>
        <taxon>Micromonosporaceae</taxon>
        <taxon>Micromonospora</taxon>
    </lineage>
</organism>
<evidence type="ECO:0000259" key="2">
    <source>
        <dbReference type="PROSITE" id="PS50011"/>
    </source>
</evidence>
<evidence type="ECO:0000313" key="4">
    <source>
        <dbReference type="Proteomes" id="UP001595868"/>
    </source>
</evidence>
<gene>
    <name evidence="3" type="ORF">ACFOX0_22175</name>
</gene>
<reference evidence="4" key="1">
    <citation type="journal article" date="2019" name="Int. J. Syst. Evol. Microbiol.">
        <title>The Global Catalogue of Microorganisms (GCM) 10K type strain sequencing project: providing services to taxonomists for standard genome sequencing and annotation.</title>
        <authorList>
            <consortium name="The Broad Institute Genomics Platform"/>
            <consortium name="The Broad Institute Genome Sequencing Center for Infectious Disease"/>
            <person name="Wu L."/>
            <person name="Ma J."/>
        </authorList>
    </citation>
    <scope>NUCLEOTIDE SEQUENCE [LARGE SCALE GENOMIC DNA]</scope>
    <source>
        <strain evidence="4">2902at01</strain>
    </source>
</reference>
<comment type="caution">
    <text evidence="3">The sequence shown here is derived from an EMBL/GenBank/DDBJ whole genome shotgun (WGS) entry which is preliminary data.</text>
</comment>
<keyword evidence="3" id="KW-0808">Transferase</keyword>
<dbReference type="PROSITE" id="PS50011">
    <property type="entry name" value="PROTEIN_KINASE_DOM"/>
    <property type="match status" value="1"/>
</dbReference>
<dbReference type="GO" id="GO:0004674">
    <property type="term" value="F:protein serine/threonine kinase activity"/>
    <property type="evidence" value="ECO:0007669"/>
    <property type="project" value="UniProtKB-KW"/>
</dbReference>
<evidence type="ECO:0000313" key="3">
    <source>
        <dbReference type="EMBL" id="MFC4108628.1"/>
    </source>
</evidence>
<feature type="region of interest" description="Disordered" evidence="1">
    <location>
        <begin position="141"/>
        <end position="167"/>
    </location>
</feature>
<dbReference type="Proteomes" id="UP001595868">
    <property type="component" value="Unassembled WGS sequence"/>
</dbReference>
<protein>
    <submittedName>
        <fullName evidence="3">Serine/threonine protein kinase</fullName>
    </submittedName>
</protein>
<dbReference type="SUPFAM" id="SSF56112">
    <property type="entry name" value="Protein kinase-like (PK-like)"/>
    <property type="match status" value="1"/>
</dbReference>
<dbReference type="InterPro" id="IPR000719">
    <property type="entry name" value="Prot_kinase_dom"/>
</dbReference>
<dbReference type="InterPro" id="IPR011009">
    <property type="entry name" value="Kinase-like_dom_sf"/>
</dbReference>
<keyword evidence="4" id="KW-1185">Reference proteome</keyword>
<dbReference type="EMBL" id="JBHSBN010000017">
    <property type="protein sequence ID" value="MFC4108628.1"/>
    <property type="molecule type" value="Genomic_DNA"/>
</dbReference>
<dbReference type="RefSeq" id="WP_377549164.1">
    <property type="nucleotide sequence ID" value="NZ_JBHSBN010000017.1"/>
</dbReference>
<accession>A0ABV8KRK1</accession>
<feature type="compositionally biased region" description="Gly residues" evidence="1">
    <location>
        <begin position="145"/>
        <end position="166"/>
    </location>
</feature>
<name>A0ABV8KRK1_9ACTN</name>
<dbReference type="Gene3D" id="1.10.510.10">
    <property type="entry name" value="Transferase(Phosphotransferase) domain 1"/>
    <property type="match status" value="1"/>
</dbReference>
<keyword evidence="3" id="KW-0723">Serine/threonine-protein kinase</keyword>
<keyword evidence="3" id="KW-0418">Kinase</keyword>
<proteinExistence type="predicted"/>
<feature type="domain" description="Protein kinase" evidence="2">
    <location>
        <begin position="60"/>
        <end position="345"/>
    </location>
</feature>